<keyword evidence="6" id="KW-0472">Membrane</keyword>
<evidence type="ECO:0000256" key="5">
    <source>
        <dbReference type="SAM" id="MobiDB-lite"/>
    </source>
</evidence>
<name>A0A431WWD2_9GAMM</name>
<sequence length="496" mass="54288">MKKSQQAKNRAESQALSQSKSQVKSKGKSKGDKPAANEQQTVSPIDGSVYVSRQLAGKERVNACVDRAVQAKLSWQATALDTRKVICQRAIDILLSHKEEIGLELSWMIGRPIRYTGGELHGVAERSEYMISVSDEALTTLTLLEKPGLTRYIKREPLGVVLVIAPWNYPFLTAVNAIIPALLAGNCVILKHSAQTPLCAERFYQAFDEAGLPEGVFQFLHLSHESTTELIGCKEINYVAFTGSVEGGIRVEKAALGRFIGVGLELGGKDPAYVRQDADIEKAVETIIDGAFFNSGQSCCGIERVYVHRSVYDEFVAQSVALTLQYKLGRADDPDATLGPMVRTSAADFVRAQVKEAIAQGAVAHIDESLFEMSQEGTAFLAPQILTQVNHLMRVMTEESFGPVMGIMKVSDDQEALELMNDSPFGLTASIFTKDIETGIALGELIETGTFFLNRCDYLDPALAWTGVKQSGRGCSLSQLGFDYLTRPKSFYIKHD</sequence>
<dbReference type="InterPro" id="IPR015590">
    <property type="entry name" value="Aldehyde_DH_dom"/>
</dbReference>
<keyword evidence="6" id="KW-0812">Transmembrane</keyword>
<comment type="similarity">
    <text evidence="1 4">Belongs to the aldehyde dehydrogenase family.</text>
</comment>
<evidence type="ECO:0000313" key="8">
    <source>
        <dbReference type="EMBL" id="RTR39728.1"/>
    </source>
</evidence>
<dbReference type="OrthoDB" id="9812625at2"/>
<dbReference type="RefSeq" id="WP_126519740.1">
    <property type="nucleotide sequence ID" value="NZ_RXNU01000003.1"/>
</dbReference>
<feature type="region of interest" description="Disordered" evidence="5">
    <location>
        <begin position="1"/>
        <end position="43"/>
    </location>
</feature>
<feature type="active site" evidence="3">
    <location>
        <position position="265"/>
    </location>
</feature>
<dbReference type="InterPro" id="IPR016162">
    <property type="entry name" value="Ald_DH_N"/>
</dbReference>
<dbReference type="PROSITE" id="PS00687">
    <property type="entry name" value="ALDEHYDE_DEHYDR_GLU"/>
    <property type="match status" value="1"/>
</dbReference>
<dbReference type="PANTHER" id="PTHR11699">
    <property type="entry name" value="ALDEHYDE DEHYDROGENASE-RELATED"/>
    <property type="match status" value="1"/>
</dbReference>
<protein>
    <submittedName>
        <fullName evidence="8">Aldehyde dehydrogenase family protein</fullName>
    </submittedName>
</protein>
<dbReference type="Pfam" id="PF00171">
    <property type="entry name" value="Aldedh"/>
    <property type="match status" value="1"/>
</dbReference>
<dbReference type="InterPro" id="IPR016161">
    <property type="entry name" value="Ald_DH/histidinol_DH"/>
</dbReference>
<dbReference type="InterPro" id="IPR016163">
    <property type="entry name" value="Ald_DH_C"/>
</dbReference>
<dbReference type="Proteomes" id="UP000267448">
    <property type="component" value="Unassembled WGS sequence"/>
</dbReference>
<gene>
    <name evidence="8" type="ORF">EKG38_07985</name>
</gene>
<feature type="compositionally biased region" description="Polar residues" evidence="5">
    <location>
        <begin position="1"/>
        <end position="16"/>
    </location>
</feature>
<dbReference type="Gene3D" id="3.40.605.10">
    <property type="entry name" value="Aldehyde Dehydrogenase, Chain A, domain 1"/>
    <property type="match status" value="1"/>
</dbReference>
<feature type="transmembrane region" description="Helical" evidence="6">
    <location>
        <begin position="158"/>
        <end position="183"/>
    </location>
</feature>
<dbReference type="FunFam" id="3.40.309.10:FF:000009">
    <property type="entry name" value="Aldehyde dehydrogenase A"/>
    <property type="match status" value="1"/>
</dbReference>
<keyword evidence="9" id="KW-1185">Reference proteome</keyword>
<dbReference type="PROSITE" id="PS00070">
    <property type="entry name" value="ALDEHYDE_DEHYDR_CYS"/>
    <property type="match status" value="1"/>
</dbReference>
<evidence type="ECO:0000256" key="2">
    <source>
        <dbReference type="ARBA" id="ARBA00023002"/>
    </source>
</evidence>
<evidence type="ECO:0000256" key="4">
    <source>
        <dbReference type="RuleBase" id="RU003345"/>
    </source>
</evidence>
<evidence type="ECO:0000313" key="9">
    <source>
        <dbReference type="Proteomes" id="UP000267448"/>
    </source>
</evidence>
<keyword evidence="2 4" id="KW-0560">Oxidoreductase</keyword>
<dbReference type="CDD" id="cd07102">
    <property type="entry name" value="ALDH_EDX86601"/>
    <property type="match status" value="1"/>
</dbReference>
<dbReference type="Gene3D" id="3.40.309.10">
    <property type="entry name" value="Aldehyde Dehydrogenase, Chain A, domain 2"/>
    <property type="match status" value="1"/>
</dbReference>
<dbReference type="AlphaFoldDB" id="A0A431WWD2"/>
<dbReference type="GO" id="GO:0016620">
    <property type="term" value="F:oxidoreductase activity, acting on the aldehyde or oxo group of donors, NAD or NADP as acceptor"/>
    <property type="evidence" value="ECO:0007669"/>
    <property type="project" value="InterPro"/>
</dbReference>
<feature type="domain" description="Aldehyde dehydrogenase" evidence="7">
    <location>
        <begin position="37"/>
        <end position="490"/>
    </location>
</feature>
<evidence type="ECO:0000256" key="6">
    <source>
        <dbReference type="SAM" id="Phobius"/>
    </source>
</evidence>
<accession>A0A431WWD2</accession>
<reference evidence="8 9" key="1">
    <citation type="submission" date="2018-12" db="EMBL/GenBank/DDBJ databases">
        <authorList>
            <person name="Yu L."/>
        </authorList>
    </citation>
    <scope>NUCLEOTIDE SEQUENCE [LARGE SCALE GENOMIC DNA]</scope>
    <source>
        <strain evidence="8 9">HAW-EB2</strain>
    </source>
</reference>
<evidence type="ECO:0000256" key="1">
    <source>
        <dbReference type="ARBA" id="ARBA00009986"/>
    </source>
</evidence>
<dbReference type="SUPFAM" id="SSF53720">
    <property type="entry name" value="ALDH-like"/>
    <property type="match status" value="1"/>
</dbReference>
<evidence type="ECO:0000259" key="7">
    <source>
        <dbReference type="Pfam" id="PF00171"/>
    </source>
</evidence>
<dbReference type="InterPro" id="IPR029510">
    <property type="entry name" value="Ald_DH_CS_GLU"/>
</dbReference>
<proteinExistence type="inferred from homology"/>
<organism evidence="8 9">
    <name type="scientific">Shewanella canadensis</name>
    <dbReference type="NCBI Taxonomy" id="271096"/>
    <lineage>
        <taxon>Bacteria</taxon>
        <taxon>Pseudomonadati</taxon>
        <taxon>Pseudomonadota</taxon>
        <taxon>Gammaproteobacteria</taxon>
        <taxon>Alteromonadales</taxon>
        <taxon>Shewanellaceae</taxon>
        <taxon>Shewanella</taxon>
    </lineage>
</organism>
<comment type="caution">
    <text evidence="8">The sequence shown here is derived from an EMBL/GenBank/DDBJ whole genome shotgun (WGS) entry which is preliminary data.</text>
</comment>
<dbReference type="EMBL" id="RXNU01000003">
    <property type="protein sequence ID" value="RTR39728.1"/>
    <property type="molecule type" value="Genomic_DNA"/>
</dbReference>
<evidence type="ECO:0000256" key="3">
    <source>
        <dbReference type="PROSITE-ProRule" id="PRU10007"/>
    </source>
</evidence>
<dbReference type="InterPro" id="IPR016160">
    <property type="entry name" value="Ald_DH_CS_CYS"/>
</dbReference>
<keyword evidence="6" id="KW-1133">Transmembrane helix</keyword>